<reference evidence="1" key="1">
    <citation type="submission" date="2023-01" db="EMBL/GenBank/DDBJ databases">
        <title>Genome assembly of the deep-sea coral Lophelia pertusa.</title>
        <authorList>
            <person name="Herrera S."/>
            <person name="Cordes E."/>
        </authorList>
    </citation>
    <scope>NUCLEOTIDE SEQUENCE</scope>
    <source>
        <strain evidence="1">USNM1676648</strain>
        <tissue evidence="1">Polyp</tissue>
    </source>
</reference>
<accession>A0A9W9YVW2</accession>
<name>A0A9W9YVW2_9CNID</name>
<dbReference type="AlphaFoldDB" id="A0A9W9YVW2"/>
<evidence type="ECO:0000313" key="2">
    <source>
        <dbReference type="Proteomes" id="UP001163046"/>
    </source>
</evidence>
<dbReference type="Gene3D" id="3.40.50.150">
    <property type="entry name" value="Vaccinia Virus protein VP39"/>
    <property type="match status" value="1"/>
</dbReference>
<organism evidence="1 2">
    <name type="scientific">Desmophyllum pertusum</name>
    <dbReference type="NCBI Taxonomy" id="174260"/>
    <lineage>
        <taxon>Eukaryota</taxon>
        <taxon>Metazoa</taxon>
        <taxon>Cnidaria</taxon>
        <taxon>Anthozoa</taxon>
        <taxon>Hexacorallia</taxon>
        <taxon>Scleractinia</taxon>
        <taxon>Caryophylliina</taxon>
        <taxon>Caryophylliidae</taxon>
        <taxon>Desmophyllum</taxon>
    </lineage>
</organism>
<evidence type="ECO:0008006" key="3">
    <source>
        <dbReference type="Google" id="ProtNLM"/>
    </source>
</evidence>
<sequence length="190" mass="21919">MLLIRKLLYSDVTRMAEHNTRLLSSHPEAYSRSFQCFLASTQQENAILKCIEEHIVPLINKEISELLEPFRVLSVGSGEGENDINILKALCTIRRVEDEGISLINRAIEPDVVRLATFREKTEKLQNCFKTSAVDFEWIPMTFEEYTSQKKANDVKFDVVHFIHSIYYVEVEDAFIHCYENELASLEGKA</sequence>
<dbReference type="InterPro" id="IPR029063">
    <property type="entry name" value="SAM-dependent_MTases_sf"/>
</dbReference>
<dbReference type="SUPFAM" id="SSF53335">
    <property type="entry name" value="S-adenosyl-L-methionine-dependent methyltransferases"/>
    <property type="match status" value="1"/>
</dbReference>
<dbReference type="OrthoDB" id="5984880at2759"/>
<dbReference type="EMBL" id="MU826865">
    <property type="protein sequence ID" value="KAJ7370427.1"/>
    <property type="molecule type" value="Genomic_DNA"/>
</dbReference>
<gene>
    <name evidence="1" type="ORF">OS493_032317</name>
</gene>
<protein>
    <recommendedName>
        <fullName evidence="3">Histamine N-methyltransferase</fullName>
    </recommendedName>
</protein>
<evidence type="ECO:0000313" key="1">
    <source>
        <dbReference type="EMBL" id="KAJ7370427.1"/>
    </source>
</evidence>
<keyword evidence="2" id="KW-1185">Reference proteome</keyword>
<dbReference type="Proteomes" id="UP001163046">
    <property type="component" value="Unassembled WGS sequence"/>
</dbReference>
<comment type="caution">
    <text evidence="1">The sequence shown here is derived from an EMBL/GenBank/DDBJ whole genome shotgun (WGS) entry which is preliminary data.</text>
</comment>
<proteinExistence type="predicted"/>